<evidence type="ECO:0000256" key="3">
    <source>
        <dbReference type="ARBA" id="ARBA00022679"/>
    </source>
</evidence>
<dbReference type="RefSeq" id="WP_096370725.1">
    <property type="nucleotide sequence ID" value="NZ_AP017624.1"/>
</dbReference>
<keyword evidence="10" id="KW-0472">Membrane</keyword>
<evidence type="ECO:0000256" key="8">
    <source>
        <dbReference type="ARBA" id="ARBA00048679"/>
    </source>
</evidence>
<dbReference type="SUPFAM" id="SSF56112">
    <property type="entry name" value="Protein kinase-like (PK-like)"/>
    <property type="match status" value="1"/>
</dbReference>
<evidence type="ECO:0000256" key="5">
    <source>
        <dbReference type="ARBA" id="ARBA00022777"/>
    </source>
</evidence>
<dbReference type="Gene3D" id="1.10.510.10">
    <property type="entry name" value="Transferase(Phosphotransferase) domain 1"/>
    <property type="match status" value="1"/>
</dbReference>
<organism evidence="12 13">
    <name type="scientific">Mycobacterium ulcerans subsp. shinshuense</name>
    <dbReference type="NCBI Taxonomy" id="1124626"/>
    <lineage>
        <taxon>Bacteria</taxon>
        <taxon>Bacillati</taxon>
        <taxon>Actinomycetota</taxon>
        <taxon>Actinomycetes</taxon>
        <taxon>Mycobacteriales</taxon>
        <taxon>Mycobacteriaceae</taxon>
        <taxon>Mycobacterium</taxon>
        <taxon>Mycobacterium ulcerans group</taxon>
    </lineage>
</organism>
<keyword evidence="6" id="KW-0067">ATP-binding</keyword>
<dbReference type="InterPro" id="IPR008271">
    <property type="entry name" value="Ser/Thr_kinase_AS"/>
</dbReference>
<evidence type="ECO:0000256" key="4">
    <source>
        <dbReference type="ARBA" id="ARBA00022741"/>
    </source>
</evidence>
<evidence type="ECO:0000256" key="9">
    <source>
        <dbReference type="SAM" id="MobiDB-lite"/>
    </source>
</evidence>
<feature type="region of interest" description="Disordered" evidence="9">
    <location>
        <begin position="444"/>
        <end position="469"/>
    </location>
</feature>
<keyword evidence="5 12" id="KW-0418">Kinase</keyword>
<feature type="compositionally biased region" description="Polar residues" evidence="9">
    <location>
        <begin position="316"/>
        <end position="335"/>
    </location>
</feature>
<dbReference type="PANTHER" id="PTHR43289:SF6">
    <property type="entry name" value="SERINE_THREONINE-PROTEIN KINASE NEKL-3"/>
    <property type="match status" value="1"/>
</dbReference>
<feature type="domain" description="Protein kinase" evidence="11">
    <location>
        <begin position="12"/>
        <end position="276"/>
    </location>
</feature>
<evidence type="ECO:0000256" key="2">
    <source>
        <dbReference type="ARBA" id="ARBA00022527"/>
    </source>
</evidence>
<evidence type="ECO:0000313" key="13">
    <source>
        <dbReference type="Proteomes" id="UP000218067"/>
    </source>
</evidence>
<dbReference type="EC" id="2.7.11.1" evidence="1"/>
<dbReference type="CDD" id="cd14014">
    <property type="entry name" value="STKc_PknB_like"/>
    <property type="match status" value="1"/>
</dbReference>
<dbReference type="AlphaFoldDB" id="A0A1B4Y349"/>
<dbReference type="Proteomes" id="UP000218067">
    <property type="component" value="Chromosome"/>
</dbReference>
<keyword evidence="10" id="KW-0812">Transmembrane</keyword>
<reference evidence="12 13" key="1">
    <citation type="submission" date="2016-08" db="EMBL/GenBank/DDBJ databases">
        <title>Complete genome sequence of Mycobacterium shinshuense, a subspecies of M. ulcerans.</title>
        <authorList>
            <person name="Yoshida M."/>
            <person name="Ogura Y."/>
            <person name="Hayashi T."/>
            <person name="Hoshino Y."/>
        </authorList>
    </citation>
    <scope>NUCLEOTIDE SEQUENCE [LARGE SCALE GENOMIC DNA]</scope>
    <source>
        <strain evidence="13">ATCC 33728</strain>
    </source>
</reference>
<evidence type="ECO:0000256" key="10">
    <source>
        <dbReference type="SAM" id="Phobius"/>
    </source>
</evidence>
<comment type="catalytic activity">
    <reaction evidence="8">
        <text>L-seryl-[protein] + ATP = O-phospho-L-seryl-[protein] + ADP + H(+)</text>
        <dbReference type="Rhea" id="RHEA:17989"/>
        <dbReference type="Rhea" id="RHEA-COMP:9863"/>
        <dbReference type="Rhea" id="RHEA-COMP:11604"/>
        <dbReference type="ChEBI" id="CHEBI:15378"/>
        <dbReference type="ChEBI" id="CHEBI:29999"/>
        <dbReference type="ChEBI" id="CHEBI:30616"/>
        <dbReference type="ChEBI" id="CHEBI:83421"/>
        <dbReference type="ChEBI" id="CHEBI:456216"/>
        <dbReference type="EC" id="2.7.11.1"/>
    </reaction>
</comment>
<dbReference type="GeneID" id="93436963"/>
<dbReference type="PROSITE" id="PS50011">
    <property type="entry name" value="PROTEIN_KINASE_DOM"/>
    <property type="match status" value="1"/>
</dbReference>
<sequence length="654" mass="69581">MPLNEGDIFAGYVIQRLLGTGGMGEVYLAQHPRLPRLDALKILSLDATDDDEFRARFTREAELAATLWHPHIVGVHDRGEFDGRLWISMDYVDGTDARHLVEQRYRSGMPLEDVIEIVTAVAEALDFAHERRLLHRDVKPANILVTEPSESALRRVLLTDFGIAREIDDKHRLTEAQMAIGTVAYAAPEQLTGKPLDGRADQYALAATAFHLLAGVPPFDHSNRAVVVGQHLNMPPPRISKRHPKLAHLDAAFAKALAKDPDDRYPRCIDFAKALAAGPGSIAAHQARRGVTSTEPFDVNAEMSAEALEPARPSGTAPSAQAQPHPSEAGVSTASLGAADQPGAGKARHTKRLERMTVDGTAVSVQKRPAGPEQDEEVWLFCVQRYESTGEPHTVIPVELRGTSITGQLANGDAVGVSGIWDGSTLFADAVVNYTAANRGRRRSSALKVEGGLKEGEASAPARPPGSKSRKGRAFAIVAALLALAAIAVAAVLTHGFGLWSTSEPGPVVKAQQATVFSPGGTPDHPGQAGLAIDGDPNSAWPTDTYVDATPFPAFKQGVGLILRLAKPTALSEVTIDVPSTGTEVQIRAAGSATPASLSDTTALTPNVALHPGHNRIRVDSTTKTANVLVWISKLGTTKGESRTAISDITLRAR</sequence>
<dbReference type="InterPro" id="IPR000719">
    <property type="entry name" value="Prot_kinase_dom"/>
</dbReference>
<dbReference type="PANTHER" id="PTHR43289">
    <property type="entry name" value="MITOGEN-ACTIVATED PROTEIN KINASE KINASE KINASE 20-RELATED"/>
    <property type="match status" value="1"/>
</dbReference>
<dbReference type="Pfam" id="PF00069">
    <property type="entry name" value="Pkinase"/>
    <property type="match status" value="1"/>
</dbReference>
<comment type="catalytic activity">
    <reaction evidence="7">
        <text>L-threonyl-[protein] + ATP = O-phospho-L-threonyl-[protein] + ADP + H(+)</text>
        <dbReference type="Rhea" id="RHEA:46608"/>
        <dbReference type="Rhea" id="RHEA-COMP:11060"/>
        <dbReference type="Rhea" id="RHEA-COMP:11605"/>
        <dbReference type="ChEBI" id="CHEBI:15378"/>
        <dbReference type="ChEBI" id="CHEBI:30013"/>
        <dbReference type="ChEBI" id="CHEBI:30616"/>
        <dbReference type="ChEBI" id="CHEBI:61977"/>
        <dbReference type="ChEBI" id="CHEBI:456216"/>
        <dbReference type="EC" id="2.7.11.1"/>
    </reaction>
</comment>
<dbReference type="SMART" id="SM00220">
    <property type="entry name" value="S_TKc"/>
    <property type="match status" value="1"/>
</dbReference>
<dbReference type="GO" id="GO:0080090">
    <property type="term" value="P:regulation of primary metabolic process"/>
    <property type="evidence" value="ECO:0007669"/>
    <property type="project" value="UniProtKB-ARBA"/>
</dbReference>
<feature type="region of interest" description="Disordered" evidence="9">
    <location>
        <begin position="305"/>
        <end position="350"/>
    </location>
</feature>
<protein>
    <recommendedName>
        <fullName evidence="1">non-specific serine/threonine protein kinase</fullName>
        <ecNumber evidence="1">2.7.11.1</ecNumber>
    </recommendedName>
</protein>
<evidence type="ECO:0000259" key="11">
    <source>
        <dbReference type="PROSITE" id="PS50011"/>
    </source>
</evidence>
<dbReference type="InterPro" id="IPR011009">
    <property type="entry name" value="Kinase-like_dom_sf"/>
</dbReference>
<evidence type="ECO:0000256" key="1">
    <source>
        <dbReference type="ARBA" id="ARBA00012513"/>
    </source>
</evidence>
<feature type="transmembrane region" description="Helical" evidence="10">
    <location>
        <begin position="474"/>
        <end position="500"/>
    </location>
</feature>
<proteinExistence type="predicted"/>
<evidence type="ECO:0000256" key="6">
    <source>
        <dbReference type="ARBA" id="ARBA00022840"/>
    </source>
</evidence>
<dbReference type="FunFam" id="3.30.200.20:FF:000035">
    <property type="entry name" value="Serine/threonine protein kinase Stk1"/>
    <property type="match status" value="1"/>
</dbReference>
<keyword evidence="2" id="KW-0723">Serine/threonine-protein kinase</keyword>
<dbReference type="Gene3D" id="3.30.200.20">
    <property type="entry name" value="Phosphorylase Kinase, domain 1"/>
    <property type="match status" value="1"/>
</dbReference>
<keyword evidence="4" id="KW-0547">Nucleotide-binding</keyword>
<keyword evidence="10" id="KW-1133">Transmembrane helix</keyword>
<keyword evidence="3" id="KW-0808">Transferase</keyword>
<dbReference type="GO" id="GO:0005524">
    <property type="term" value="F:ATP binding"/>
    <property type="evidence" value="ECO:0007669"/>
    <property type="project" value="UniProtKB-KW"/>
</dbReference>
<evidence type="ECO:0000313" key="12">
    <source>
        <dbReference type="EMBL" id="BAV41485.1"/>
    </source>
</evidence>
<accession>A0A1B4Y349</accession>
<gene>
    <name evidence="12" type="ORF">SHTP_2353</name>
</gene>
<dbReference type="PROSITE" id="PS00108">
    <property type="entry name" value="PROTEIN_KINASE_ST"/>
    <property type="match status" value="1"/>
</dbReference>
<dbReference type="EMBL" id="AP017624">
    <property type="protein sequence ID" value="BAV41485.1"/>
    <property type="molecule type" value="Genomic_DNA"/>
</dbReference>
<evidence type="ECO:0000256" key="7">
    <source>
        <dbReference type="ARBA" id="ARBA00047899"/>
    </source>
</evidence>
<dbReference type="GO" id="GO:0004674">
    <property type="term" value="F:protein serine/threonine kinase activity"/>
    <property type="evidence" value="ECO:0007669"/>
    <property type="project" value="UniProtKB-KW"/>
</dbReference>
<name>A0A1B4Y349_MYCUL</name>